<feature type="transmembrane region" description="Helical" evidence="6">
    <location>
        <begin position="20"/>
        <end position="39"/>
    </location>
</feature>
<dbReference type="GO" id="GO:0005886">
    <property type="term" value="C:plasma membrane"/>
    <property type="evidence" value="ECO:0007669"/>
    <property type="project" value="UniProtKB-SubCell"/>
</dbReference>
<dbReference type="PANTHER" id="PTHR32196">
    <property type="entry name" value="ABC TRANSPORTER PERMEASE PROTEIN YPHD-RELATED-RELATED"/>
    <property type="match status" value="1"/>
</dbReference>
<protein>
    <recommendedName>
        <fullName evidence="8">ABC transporter permease</fullName>
    </recommendedName>
</protein>
<sequence>MKKNSFKNIFSENSRALSSFGYFLLLMAIFIIGAPEVMMKINLHRSVFTMLPIIVFMVIPLVFVVTAGEIDLSFASTFGLAAWVFALLMKLGLDPLLCIFVGLISGIFVGMLMGCLVVFGRISSLVASLGALFLIRGFLFVVSDSKSITVIEIRDHWIYETLVGQFYGFPLQIFWATLFVIFSYFLYNKHIFG</sequence>
<comment type="subcellular location">
    <subcellularLocation>
        <location evidence="1">Cell membrane</location>
        <topology evidence="1">Multi-pass membrane protein</topology>
    </subcellularLocation>
</comment>
<evidence type="ECO:0000256" key="4">
    <source>
        <dbReference type="ARBA" id="ARBA00022989"/>
    </source>
</evidence>
<accession>A0A381ZNR7</accession>
<evidence type="ECO:0000313" key="7">
    <source>
        <dbReference type="EMBL" id="SVA90905.1"/>
    </source>
</evidence>
<feature type="transmembrane region" description="Helical" evidence="6">
    <location>
        <begin position="125"/>
        <end position="145"/>
    </location>
</feature>
<evidence type="ECO:0008006" key="8">
    <source>
        <dbReference type="Google" id="ProtNLM"/>
    </source>
</evidence>
<dbReference type="PANTHER" id="PTHR32196:SF72">
    <property type="entry name" value="RIBOSE IMPORT PERMEASE PROTEIN RBSC"/>
    <property type="match status" value="1"/>
</dbReference>
<gene>
    <name evidence="7" type="ORF">METZ01_LOCUS143759</name>
</gene>
<dbReference type="AlphaFoldDB" id="A0A381ZNR7"/>
<dbReference type="Pfam" id="PF02653">
    <property type="entry name" value="BPD_transp_2"/>
    <property type="match status" value="1"/>
</dbReference>
<keyword evidence="4 6" id="KW-1133">Transmembrane helix</keyword>
<feature type="transmembrane region" description="Helical" evidence="6">
    <location>
        <begin position="166"/>
        <end position="187"/>
    </location>
</feature>
<keyword evidence="3 6" id="KW-0812">Transmembrane</keyword>
<dbReference type="EMBL" id="UINC01022058">
    <property type="protein sequence ID" value="SVA90905.1"/>
    <property type="molecule type" value="Genomic_DNA"/>
</dbReference>
<evidence type="ECO:0000256" key="6">
    <source>
        <dbReference type="SAM" id="Phobius"/>
    </source>
</evidence>
<feature type="transmembrane region" description="Helical" evidence="6">
    <location>
        <begin position="72"/>
        <end position="89"/>
    </location>
</feature>
<evidence type="ECO:0000256" key="3">
    <source>
        <dbReference type="ARBA" id="ARBA00022692"/>
    </source>
</evidence>
<feature type="transmembrane region" description="Helical" evidence="6">
    <location>
        <begin position="46"/>
        <end position="66"/>
    </location>
</feature>
<dbReference type="InterPro" id="IPR001851">
    <property type="entry name" value="ABC_transp_permease"/>
</dbReference>
<proteinExistence type="predicted"/>
<evidence type="ECO:0000256" key="1">
    <source>
        <dbReference type="ARBA" id="ARBA00004651"/>
    </source>
</evidence>
<organism evidence="7">
    <name type="scientific">marine metagenome</name>
    <dbReference type="NCBI Taxonomy" id="408172"/>
    <lineage>
        <taxon>unclassified sequences</taxon>
        <taxon>metagenomes</taxon>
        <taxon>ecological metagenomes</taxon>
    </lineage>
</organism>
<reference evidence="7" key="1">
    <citation type="submission" date="2018-05" db="EMBL/GenBank/DDBJ databases">
        <authorList>
            <person name="Lanie J.A."/>
            <person name="Ng W.-L."/>
            <person name="Kazmierczak K.M."/>
            <person name="Andrzejewski T.M."/>
            <person name="Davidsen T.M."/>
            <person name="Wayne K.J."/>
            <person name="Tettelin H."/>
            <person name="Glass J.I."/>
            <person name="Rusch D."/>
            <person name="Podicherti R."/>
            <person name="Tsui H.-C.T."/>
            <person name="Winkler M.E."/>
        </authorList>
    </citation>
    <scope>NUCLEOTIDE SEQUENCE</scope>
</reference>
<dbReference type="GO" id="GO:0022857">
    <property type="term" value="F:transmembrane transporter activity"/>
    <property type="evidence" value="ECO:0007669"/>
    <property type="project" value="InterPro"/>
</dbReference>
<keyword evidence="2" id="KW-1003">Cell membrane</keyword>
<feature type="non-terminal residue" evidence="7">
    <location>
        <position position="193"/>
    </location>
</feature>
<evidence type="ECO:0000256" key="5">
    <source>
        <dbReference type="ARBA" id="ARBA00023136"/>
    </source>
</evidence>
<evidence type="ECO:0000256" key="2">
    <source>
        <dbReference type="ARBA" id="ARBA00022475"/>
    </source>
</evidence>
<keyword evidence="5 6" id="KW-0472">Membrane</keyword>
<name>A0A381ZNR7_9ZZZZ</name>
<feature type="transmembrane region" description="Helical" evidence="6">
    <location>
        <begin position="96"/>
        <end position="119"/>
    </location>
</feature>